<gene>
    <name evidence="3" type="ORF">TrVE_jg9985</name>
</gene>
<dbReference type="PANTHER" id="PTHR43737">
    <property type="entry name" value="BLL7424 PROTEIN"/>
    <property type="match status" value="1"/>
</dbReference>
<keyword evidence="2" id="KW-1133">Transmembrane helix</keyword>
<dbReference type="InterPro" id="IPR014917">
    <property type="entry name" value="DUF1800"/>
</dbReference>
<evidence type="ECO:0000256" key="2">
    <source>
        <dbReference type="SAM" id="Phobius"/>
    </source>
</evidence>
<keyword evidence="2" id="KW-0472">Membrane</keyword>
<proteinExistence type="predicted"/>
<sequence length="2036" mass="222569">MKSFDVVSSQRTTPVKAKSSFLKYLVVGLLVLMAAVAGFLFLKPAKAGSPAVSISEEQLSPTAAPTAAPTPTPAPTLPVTPSPTSTEVLAPNPQSSPPLIIPARNPARLAIAPSASLYTLSCDGKSGGRSYNGFDWESTYPLLIPFVCPSSSGTSSVSYCAFTPLSSFSSSSTCTLESHALSAPPSDDAAASRFLMTSSFGPTTSAISSFTTPTDYVTAQISLPVTSHRQQYRERTSVHRFSRSDSGGSLSPCDLHSRWHSHLFSEDDNDGAATFTYDSASTILTVTSQLGTKQTEMPSTFTPCSTSGSAPYPFCYILNDGSTPLNLVYYGENCDCTMPNPPLIFQTATPPSNQILHSSATLSPLSPAVEGAATLTSTTTTTCTPPPTKSPVYAFDPVESQYFLHDPRLQYKENSLTNPSCEPTPKTFLNEHSCTVQTSSETCSPQTYTDTTFTLTDALVRKWFTLSGVPLHYVTGLRLDDQKVNWLGYSDAAVCASKRPTRWLVTAGACASPSSVDATTLAFLTDQLTTHYSSPDLLVKIPRADSSDDCDSSTDAGISITIGSSCYTHTHSHNYDVYDFSSWQSAHPGNEDSRTATPPNPNRIKAVSLTAGTAEFPFPTWHSMDKWQSNWATNFEPNLVGRLGDTMSFSSLPQFAQTPEMAAEVGASLTGAVADSALEICGSPYEVASVPSLGSRYTANMDTKDDAKYQWIASIDDYTENSNAQMEKKRNVWHTIAFSADDQLRQRVAWCLAQIFVISEAQVNRLRETELFQQYYDIFVRNAFGMYRDVLKEVSYSPMMGTMLTFLQSKSLAYSLGEGSELYPDENYAREIMQLFTIGLHQLNMDGTKKLDSNNNYIPTYTNLDIMSLARVWTGFDYQFGGRGNIENYSGDQSKNVIDPMQINFEWRDRFPKRALDGKFIGDGYPLCRDLPSQAFLKVGARYSYLGSSFKPRKQHYGFDEDESTDSSFAFTLDSSSPLYAKLAALQSEHELTENLECYGGECSLETLKIVRVGNVYYEYLRIPCVEQAFVDNGFAHPITTEYRKDAICVDGRLPLASGGCCASNGMGTNVECSNMRFEKTSWATVQDRCAAESEAICTTTQKYFTTCAEYPLTQSEDEPNRFWMTASCSIQAQIYDDGAVGVVHKMLDEIGDGKEEEFKIDMVKQDSKNKFYVDWKDGNFPAPGVYEVTTTDVAVFSSVPLIEQVLEELKIGGYIHDDVYTLKETSSEGMQVWVDATNTLNEWTVFKLPASAKLREGYGGYFRNVKSTVSTGSYEFPNPPSFMSLAEPTSRDAEYETEAALDHYMAHPNVPPFVADFFIKRFTTSNASPRYVEVVATAFTEGTYQDFGSGEYGDLCATIAAVLLDREATSWELESDPSAGKLREPVLKLMHMIRALELERKNGREVEFAGSRVQDALAMSVYEPATVFNFYQNDYSAGAAAIGGLLAPEAQLLMAPTILGWLNAALSMVEFGLSSCDSGVGVKASGTSCWRIRQGKDGWEDESLWSMGMLKYEAEAGEDEVDMLDLLLTGERMSPESKQIVKTQYDAHGGGGERSRRVAMELILASPEFHVEGQVGNVGEKRTEAAASSEEEEEVITFDESEYKAVVTVFLNGACDSYNLLVPHSECNGGDGHDLQDQYQTVRTDVALTKAELLQIDVTNQPCDKFGVNPAIPFLKELYDDGDANFFANIGALVEPVTLEEWKADSKRVPPNLFAHNSQTVAASTVYADDMNSPGVLGKIKDALSVLQTSKKRTTSYSINGNQRILSGEAGVSPVPNFLNKNVGIIPFDQYGAHPWLKEPLLKMVANVSSGAMQETWGQMVSDGIMSSEELAANLESDGGLEQTFAASQGDDASILATQLEKVANVIAARSVLKPERDIFAVDLGGFDTHSNAKSDLTELLGQMDTAFTSFVAEMKLQGVWDKVTVVVISEFGRTLNSNGLGTDHGWAGNSFYFGGAVKGGNILGQYPTDLRSGMGTDVGNGRLIPTTPWEGLWHGIAQWLGVEDGAIMKRVMPNLENFEGTSEKLIYNAADMFE</sequence>
<dbReference type="EMBL" id="BRXX01000219">
    <property type="protein sequence ID" value="GMH98481.1"/>
    <property type="molecule type" value="Genomic_DNA"/>
</dbReference>
<dbReference type="Proteomes" id="UP001165160">
    <property type="component" value="Unassembled WGS sequence"/>
</dbReference>
<feature type="transmembrane region" description="Helical" evidence="2">
    <location>
        <begin position="21"/>
        <end position="42"/>
    </location>
</feature>
<protein>
    <recommendedName>
        <fullName evidence="5">DUF1501 domain-containing protein</fullName>
    </recommendedName>
</protein>
<dbReference type="Pfam" id="PF08811">
    <property type="entry name" value="DUF1800"/>
    <property type="match status" value="2"/>
</dbReference>
<evidence type="ECO:0000313" key="4">
    <source>
        <dbReference type="Proteomes" id="UP001165160"/>
    </source>
</evidence>
<dbReference type="PANTHER" id="PTHR43737:SF1">
    <property type="entry name" value="DUF1501 DOMAIN-CONTAINING PROTEIN"/>
    <property type="match status" value="1"/>
</dbReference>
<keyword evidence="2" id="KW-0812">Transmembrane</keyword>
<evidence type="ECO:0000313" key="3">
    <source>
        <dbReference type="EMBL" id="GMH98481.1"/>
    </source>
</evidence>
<evidence type="ECO:0008006" key="5">
    <source>
        <dbReference type="Google" id="ProtNLM"/>
    </source>
</evidence>
<evidence type="ECO:0000256" key="1">
    <source>
        <dbReference type="SAM" id="MobiDB-lite"/>
    </source>
</evidence>
<name>A0A9W7BY12_9STRA</name>
<accession>A0A9W7BY12</accession>
<organism evidence="3 4">
    <name type="scientific">Triparma verrucosa</name>
    <dbReference type="NCBI Taxonomy" id="1606542"/>
    <lineage>
        <taxon>Eukaryota</taxon>
        <taxon>Sar</taxon>
        <taxon>Stramenopiles</taxon>
        <taxon>Ochrophyta</taxon>
        <taxon>Bolidophyceae</taxon>
        <taxon>Parmales</taxon>
        <taxon>Triparmaceae</taxon>
        <taxon>Triparma</taxon>
    </lineage>
</organism>
<keyword evidence="4" id="KW-1185">Reference proteome</keyword>
<reference evidence="4" key="1">
    <citation type="journal article" date="2023" name="Commun. Biol.">
        <title>Genome analysis of Parmales, the sister group of diatoms, reveals the evolutionary specialization of diatoms from phago-mixotrophs to photoautotrophs.</title>
        <authorList>
            <person name="Ban H."/>
            <person name="Sato S."/>
            <person name="Yoshikawa S."/>
            <person name="Yamada K."/>
            <person name="Nakamura Y."/>
            <person name="Ichinomiya M."/>
            <person name="Sato N."/>
            <person name="Blanc-Mathieu R."/>
            <person name="Endo H."/>
            <person name="Kuwata A."/>
            <person name="Ogata H."/>
        </authorList>
    </citation>
    <scope>NUCLEOTIDE SEQUENCE [LARGE SCALE GENOMIC DNA]</scope>
    <source>
        <strain evidence="4">NIES 3699</strain>
    </source>
</reference>
<comment type="caution">
    <text evidence="3">The sequence shown here is derived from an EMBL/GenBank/DDBJ whole genome shotgun (WGS) entry which is preliminary data.</text>
</comment>
<feature type="compositionally biased region" description="Pro residues" evidence="1">
    <location>
        <begin position="68"/>
        <end position="81"/>
    </location>
</feature>
<feature type="region of interest" description="Disordered" evidence="1">
    <location>
        <begin position="58"/>
        <end position="97"/>
    </location>
</feature>
<dbReference type="Pfam" id="PF07394">
    <property type="entry name" value="DUF1501"/>
    <property type="match status" value="1"/>
</dbReference>
<dbReference type="InterPro" id="IPR010869">
    <property type="entry name" value="DUF1501"/>
</dbReference>